<dbReference type="Gene3D" id="3.90.950.10">
    <property type="match status" value="1"/>
</dbReference>
<evidence type="ECO:0008006" key="4">
    <source>
        <dbReference type="Google" id="ProtNLM"/>
    </source>
</evidence>
<gene>
    <name evidence="2" type="ORF">QBC42DRAFT_266822</name>
</gene>
<name>A0AAV9HSE1_9PEZI</name>
<protein>
    <recommendedName>
        <fullName evidence="4">Non-canonical purine NTP phosphatase/PRRC1 domain-containing protein</fullName>
    </recommendedName>
</protein>
<keyword evidence="3" id="KW-1185">Reference proteome</keyword>
<dbReference type="SUPFAM" id="SSF52972">
    <property type="entry name" value="ITPase-like"/>
    <property type="match status" value="1"/>
</dbReference>
<evidence type="ECO:0000256" key="1">
    <source>
        <dbReference type="SAM" id="MobiDB-lite"/>
    </source>
</evidence>
<dbReference type="Proteomes" id="UP001321749">
    <property type="component" value="Unassembled WGS sequence"/>
</dbReference>
<accession>A0AAV9HSE1</accession>
<dbReference type="AlphaFoldDB" id="A0AAV9HSE1"/>
<dbReference type="InterPro" id="IPR029001">
    <property type="entry name" value="ITPase-like_fam"/>
</dbReference>
<dbReference type="EMBL" id="MU864965">
    <property type="protein sequence ID" value="KAK4462989.1"/>
    <property type="molecule type" value="Genomic_DNA"/>
</dbReference>
<comment type="caution">
    <text evidence="2">The sequence shown here is derived from an EMBL/GenBank/DDBJ whole genome shotgun (WGS) entry which is preliminary data.</text>
</comment>
<proteinExistence type="predicted"/>
<organism evidence="2 3">
    <name type="scientific">Cladorrhinum samala</name>
    <dbReference type="NCBI Taxonomy" id="585594"/>
    <lineage>
        <taxon>Eukaryota</taxon>
        <taxon>Fungi</taxon>
        <taxon>Dikarya</taxon>
        <taxon>Ascomycota</taxon>
        <taxon>Pezizomycotina</taxon>
        <taxon>Sordariomycetes</taxon>
        <taxon>Sordariomycetidae</taxon>
        <taxon>Sordariales</taxon>
        <taxon>Podosporaceae</taxon>
        <taxon>Cladorrhinum</taxon>
    </lineage>
</organism>
<reference evidence="2" key="2">
    <citation type="submission" date="2023-06" db="EMBL/GenBank/DDBJ databases">
        <authorList>
            <consortium name="Lawrence Berkeley National Laboratory"/>
            <person name="Mondo S.J."/>
            <person name="Hensen N."/>
            <person name="Bonometti L."/>
            <person name="Westerberg I."/>
            <person name="Brannstrom I.O."/>
            <person name="Guillou S."/>
            <person name="Cros-Aarteil S."/>
            <person name="Calhoun S."/>
            <person name="Haridas S."/>
            <person name="Kuo A."/>
            <person name="Pangilinan J."/>
            <person name="Riley R."/>
            <person name="Labutti K."/>
            <person name="Andreopoulos B."/>
            <person name="Lipzen A."/>
            <person name="Chen C."/>
            <person name="Yanf M."/>
            <person name="Daum C."/>
            <person name="Ng V."/>
            <person name="Clum A."/>
            <person name="Steindorff A."/>
            <person name="Ohm R."/>
            <person name="Martin F."/>
            <person name="Silar P."/>
            <person name="Natvig D."/>
            <person name="Lalanne C."/>
            <person name="Gautier V."/>
            <person name="Ament-Velasquez S.L."/>
            <person name="Kruys A."/>
            <person name="Hutchinson M.I."/>
            <person name="Powell A.J."/>
            <person name="Barry K."/>
            <person name="Miller A.N."/>
            <person name="Grigoriev I.V."/>
            <person name="Debuchy R."/>
            <person name="Gladieux P."/>
            <person name="Thoren M.H."/>
            <person name="Johannesson H."/>
        </authorList>
    </citation>
    <scope>NUCLEOTIDE SEQUENCE</scope>
    <source>
        <strain evidence="2">PSN324</strain>
    </source>
</reference>
<sequence length="288" mass="30073">MSSSPTPIAIKINPALPRSLTSISNQPILPAPNPSLFGYPNPSSSSSSSSSPSFKFHPLPSSLLPDHVPPPDHGAAASSTPRPILLIIPTSNASKTKLLTSHLTARLQSGAGGELSVLTIPASSEAGEQPYDDQGILGAYNRINNALLQLPDHLPPAGDGSAAVTPAPTVIVGAVENFISRSGPAPAVDYGAVVLYNATSGQVKVGISRGVQVPTEYWREAETYGFEDGAQESEEEGKKGKVTVGEVLAAHFEGDQLDKADWHKVLSAGNVSRYELLSDALEEVGVPW</sequence>
<reference evidence="2" key="1">
    <citation type="journal article" date="2023" name="Mol. Phylogenet. Evol.">
        <title>Genome-scale phylogeny and comparative genomics of the fungal order Sordariales.</title>
        <authorList>
            <person name="Hensen N."/>
            <person name="Bonometti L."/>
            <person name="Westerberg I."/>
            <person name="Brannstrom I.O."/>
            <person name="Guillou S."/>
            <person name="Cros-Aarteil S."/>
            <person name="Calhoun S."/>
            <person name="Haridas S."/>
            <person name="Kuo A."/>
            <person name="Mondo S."/>
            <person name="Pangilinan J."/>
            <person name="Riley R."/>
            <person name="LaButti K."/>
            <person name="Andreopoulos B."/>
            <person name="Lipzen A."/>
            <person name="Chen C."/>
            <person name="Yan M."/>
            <person name="Daum C."/>
            <person name="Ng V."/>
            <person name="Clum A."/>
            <person name="Steindorff A."/>
            <person name="Ohm R.A."/>
            <person name="Martin F."/>
            <person name="Silar P."/>
            <person name="Natvig D.O."/>
            <person name="Lalanne C."/>
            <person name="Gautier V."/>
            <person name="Ament-Velasquez S.L."/>
            <person name="Kruys A."/>
            <person name="Hutchinson M.I."/>
            <person name="Powell A.J."/>
            <person name="Barry K."/>
            <person name="Miller A.N."/>
            <person name="Grigoriev I.V."/>
            <person name="Debuchy R."/>
            <person name="Gladieux P."/>
            <person name="Hiltunen Thoren M."/>
            <person name="Johannesson H."/>
        </authorList>
    </citation>
    <scope>NUCLEOTIDE SEQUENCE</scope>
    <source>
        <strain evidence="2">PSN324</strain>
    </source>
</reference>
<feature type="region of interest" description="Disordered" evidence="1">
    <location>
        <begin position="21"/>
        <end position="80"/>
    </location>
</feature>
<evidence type="ECO:0000313" key="2">
    <source>
        <dbReference type="EMBL" id="KAK4462989.1"/>
    </source>
</evidence>
<feature type="compositionally biased region" description="Low complexity" evidence="1">
    <location>
        <begin position="35"/>
        <end position="65"/>
    </location>
</feature>
<evidence type="ECO:0000313" key="3">
    <source>
        <dbReference type="Proteomes" id="UP001321749"/>
    </source>
</evidence>